<reference evidence="1" key="1">
    <citation type="journal article" date="2015" name="Nature">
        <title>Complex archaea that bridge the gap between prokaryotes and eukaryotes.</title>
        <authorList>
            <person name="Spang A."/>
            <person name="Saw J.H."/>
            <person name="Jorgensen S.L."/>
            <person name="Zaremba-Niedzwiedzka K."/>
            <person name="Martijn J."/>
            <person name="Lind A.E."/>
            <person name="van Eijk R."/>
            <person name="Schleper C."/>
            <person name="Guy L."/>
            <person name="Ettema T.J."/>
        </authorList>
    </citation>
    <scope>NUCLEOTIDE SEQUENCE</scope>
</reference>
<name>A0A0F9S0I2_9ZZZZ</name>
<dbReference type="AlphaFoldDB" id="A0A0F9S0I2"/>
<accession>A0A0F9S0I2</accession>
<evidence type="ECO:0000313" key="1">
    <source>
        <dbReference type="EMBL" id="KKN30666.1"/>
    </source>
</evidence>
<organism evidence="1">
    <name type="scientific">marine sediment metagenome</name>
    <dbReference type="NCBI Taxonomy" id="412755"/>
    <lineage>
        <taxon>unclassified sequences</taxon>
        <taxon>metagenomes</taxon>
        <taxon>ecological metagenomes</taxon>
    </lineage>
</organism>
<proteinExistence type="predicted"/>
<sequence>MASYSIREKLVRLFNRGAFRLHFFDYHELHIEGCGTFTFNSLIDIAGGETEHESYVAIRDKCLSLFTLIRDGRLTGYYFTPREVLLNWGNL</sequence>
<dbReference type="EMBL" id="LAZR01002389">
    <property type="protein sequence ID" value="KKN30666.1"/>
    <property type="molecule type" value="Genomic_DNA"/>
</dbReference>
<protein>
    <submittedName>
        <fullName evidence="1">Uncharacterized protein</fullName>
    </submittedName>
</protein>
<gene>
    <name evidence="1" type="ORF">LCGC14_0831750</name>
</gene>
<comment type="caution">
    <text evidence="1">The sequence shown here is derived from an EMBL/GenBank/DDBJ whole genome shotgun (WGS) entry which is preliminary data.</text>
</comment>